<protein>
    <submittedName>
        <fullName evidence="2">Uncharacterized protein</fullName>
    </submittedName>
</protein>
<keyword evidence="3" id="KW-1185">Reference proteome</keyword>
<evidence type="ECO:0000313" key="2">
    <source>
        <dbReference type="EMBL" id="OQD99189.1"/>
    </source>
</evidence>
<sequence length="449" mass="48618">MEKPKVIGPNGLAPITLDRQADIQITTKVIYDVISNCDMISLEESMHAPAAIRTQARADRLAGVQTVSARLKAHRSTQPEIDNPPKLYDASKDIENAIKLNRDKKALASRVPDSCAPVATLKDSPSRVTTLRTPDAQKTSGIDPRAKPFVPAKAPGPKGEVAHAPVKSTPRKATTGPKKATPAKAGTESKDADNDSTASSKASQKLESTGDKESTGSPKQTRGLTAPADFMKQFRLLQLQKQMASKVAPAGPPRRIVFGNLPEWANISSILQLVYGGAIERAWSENGEVIVQFVEQDDCVKYHENHSDGIKLKDGDDDLIISVTMPEEGLPDNAELSIRVEEGASRVVCLSDLPAGFKTSDNENILGIAASPVWGSKSFDHIMIKQAEAGVDVHVFFYDLHDGWDFLQSIKEGAYDCIASFEVDPCALSEGFHFMDEPNLMFSAIFAVE</sequence>
<accession>A0A1V6RCP4</accession>
<gene>
    <name evidence="2" type="ORF">PENSOL_c007G10205</name>
</gene>
<organism evidence="2 3">
    <name type="scientific">Penicillium solitum</name>
    <dbReference type="NCBI Taxonomy" id="60172"/>
    <lineage>
        <taxon>Eukaryota</taxon>
        <taxon>Fungi</taxon>
        <taxon>Dikarya</taxon>
        <taxon>Ascomycota</taxon>
        <taxon>Pezizomycotina</taxon>
        <taxon>Eurotiomycetes</taxon>
        <taxon>Eurotiomycetidae</taxon>
        <taxon>Eurotiales</taxon>
        <taxon>Aspergillaceae</taxon>
        <taxon>Penicillium</taxon>
    </lineage>
</organism>
<feature type="compositionally biased region" description="Polar residues" evidence="1">
    <location>
        <begin position="126"/>
        <end position="140"/>
    </location>
</feature>
<reference evidence="3" key="1">
    <citation type="journal article" date="2017" name="Nat. Microbiol.">
        <title>Global analysis of biosynthetic gene clusters reveals vast potential of secondary metabolite production in Penicillium species.</title>
        <authorList>
            <person name="Nielsen J.C."/>
            <person name="Grijseels S."/>
            <person name="Prigent S."/>
            <person name="Ji B."/>
            <person name="Dainat J."/>
            <person name="Nielsen K.F."/>
            <person name="Frisvad J.C."/>
            <person name="Workman M."/>
            <person name="Nielsen J."/>
        </authorList>
    </citation>
    <scope>NUCLEOTIDE SEQUENCE [LARGE SCALE GENOMIC DNA]</scope>
    <source>
        <strain evidence="3">IBT 29525</strain>
    </source>
</reference>
<feature type="region of interest" description="Disordered" evidence="1">
    <location>
        <begin position="106"/>
        <end position="225"/>
    </location>
</feature>
<feature type="compositionally biased region" description="Polar residues" evidence="1">
    <location>
        <begin position="195"/>
        <end position="207"/>
    </location>
</feature>
<evidence type="ECO:0000313" key="3">
    <source>
        <dbReference type="Proteomes" id="UP000191612"/>
    </source>
</evidence>
<name>A0A1V6RCP4_9EURO</name>
<dbReference type="AlphaFoldDB" id="A0A1V6RCP4"/>
<dbReference type="Proteomes" id="UP000191612">
    <property type="component" value="Unassembled WGS sequence"/>
</dbReference>
<dbReference type="EMBL" id="MDYO01000007">
    <property type="protein sequence ID" value="OQD99189.1"/>
    <property type="molecule type" value="Genomic_DNA"/>
</dbReference>
<proteinExistence type="predicted"/>
<comment type="caution">
    <text evidence="2">The sequence shown here is derived from an EMBL/GenBank/DDBJ whole genome shotgun (WGS) entry which is preliminary data.</text>
</comment>
<dbReference type="STRING" id="60172.A0A1V6RCP4"/>
<evidence type="ECO:0000256" key="1">
    <source>
        <dbReference type="SAM" id="MobiDB-lite"/>
    </source>
</evidence>